<dbReference type="WBParaSite" id="TCNE_0000118201-mRNA-1">
    <property type="protein sequence ID" value="TCNE_0000118201-mRNA-1"/>
    <property type="gene ID" value="TCNE_0000118201"/>
</dbReference>
<dbReference type="Proteomes" id="UP000050794">
    <property type="component" value="Unassembled WGS sequence"/>
</dbReference>
<keyword evidence="3" id="KW-1185">Reference proteome</keyword>
<evidence type="ECO:0000313" key="4">
    <source>
        <dbReference type="WBParaSite" id="TCNE_0000118201-mRNA-1"/>
    </source>
</evidence>
<sequence>MVDQGPISKQFASIGRCTFRKGGGRRRGGGTRNGQLNPHETSRRASSSPVRSPEKESFPNGSPPSSSRPNPVRKPMS</sequence>
<dbReference type="AlphaFoldDB" id="A0A183TY63"/>
<proteinExistence type="predicted"/>
<feature type="compositionally biased region" description="Basic residues" evidence="1">
    <location>
        <begin position="18"/>
        <end position="29"/>
    </location>
</feature>
<reference evidence="2 3" key="2">
    <citation type="submission" date="2018-11" db="EMBL/GenBank/DDBJ databases">
        <authorList>
            <consortium name="Pathogen Informatics"/>
        </authorList>
    </citation>
    <scope>NUCLEOTIDE SEQUENCE [LARGE SCALE GENOMIC DNA]</scope>
</reference>
<protein>
    <submittedName>
        <fullName evidence="2 4">Uncharacterized protein</fullName>
    </submittedName>
</protein>
<evidence type="ECO:0000313" key="3">
    <source>
        <dbReference type="Proteomes" id="UP000050794"/>
    </source>
</evidence>
<feature type="compositionally biased region" description="Low complexity" evidence="1">
    <location>
        <begin position="58"/>
        <end position="70"/>
    </location>
</feature>
<dbReference type="EMBL" id="UYWY01000799">
    <property type="protein sequence ID" value="VDM25639.1"/>
    <property type="molecule type" value="Genomic_DNA"/>
</dbReference>
<reference evidence="4" key="1">
    <citation type="submission" date="2016-06" db="UniProtKB">
        <authorList>
            <consortium name="WormBaseParasite"/>
        </authorList>
    </citation>
    <scope>IDENTIFICATION</scope>
</reference>
<name>A0A183TY63_TOXCA</name>
<feature type="region of interest" description="Disordered" evidence="1">
    <location>
        <begin position="1"/>
        <end position="77"/>
    </location>
</feature>
<evidence type="ECO:0000313" key="2">
    <source>
        <dbReference type="EMBL" id="VDM25639.1"/>
    </source>
</evidence>
<gene>
    <name evidence="2" type="ORF">TCNE_LOCUS1183</name>
</gene>
<evidence type="ECO:0000256" key="1">
    <source>
        <dbReference type="SAM" id="MobiDB-lite"/>
    </source>
</evidence>
<accession>A0A183TY63</accession>
<organism evidence="3 4">
    <name type="scientific">Toxocara canis</name>
    <name type="common">Canine roundworm</name>
    <dbReference type="NCBI Taxonomy" id="6265"/>
    <lineage>
        <taxon>Eukaryota</taxon>
        <taxon>Metazoa</taxon>
        <taxon>Ecdysozoa</taxon>
        <taxon>Nematoda</taxon>
        <taxon>Chromadorea</taxon>
        <taxon>Rhabditida</taxon>
        <taxon>Spirurina</taxon>
        <taxon>Ascaridomorpha</taxon>
        <taxon>Ascaridoidea</taxon>
        <taxon>Toxocaridae</taxon>
        <taxon>Toxocara</taxon>
    </lineage>
</organism>